<dbReference type="Proteomes" id="UP000051658">
    <property type="component" value="Unassembled WGS sequence"/>
</dbReference>
<name>A0A0R2HZP5_CARDV</name>
<dbReference type="EMBL" id="JQBS01000018">
    <property type="protein sequence ID" value="KRN56742.1"/>
    <property type="molecule type" value="Genomic_DNA"/>
</dbReference>
<dbReference type="GeneID" id="89587689"/>
<accession>A0A0R2HZP5</accession>
<reference evidence="1 2" key="1">
    <citation type="journal article" date="2015" name="Genome Announc.">
        <title>Expanding the biotechnology potential of lactobacilli through comparative genomics of 213 strains and associated genera.</title>
        <authorList>
            <person name="Sun Z."/>
            <person name="Harris H.M."/>
            <person name="McCann A."/>
            <person name="Guo C."/>
            <person name="Argimon S."/>
            <person name="Zhang W."/>
            <person name="Yang X."/>
            <person name="Jeffery I.B."/>
            <person name="Cooney J.C."/>
            <person name="Kagawa T.F."/>
            <person name="Liu W."/>
            <person name="Song Y."/>
            <person name="Salvetti E."/>
            <person name="Wrobel A."/>
            <person name="Rasinkangas P."/>
            <person name="Parkhill J."/>
            <person name="Rea M.C."/>
            <person name="O'Sullivan O."/>
            <person name="Ritari J."/>
            <person name="Douillard F.P."/>
            <person name="Paul Ross R."/>
            <person name="Yang R."/>
            <person name="Briner A.E."/>
            <person name="Felis G.E."/>
            <person name="de Vos W.M."/>
            <person name="Barrangou R."/>
            <person name="Klaenhammer T.R."/>
            <person name="Caufield P.W."/>
            <person name="Cui Y."/>
            <person name="Zhang H."/>
            <person name="O'Toole P.W."/>
        </authorList>
    </citation>
    <scope>NUCLEOTIDE SEQUENCE [LARGE SCALE GENOMIC DNA]</scope>
    <source>
        <strain evidence="1 2">DSM 20623</strain>
    </source>
</reference>
<dbReference type="RefSeq" id="WP_034572549.1">
    <property type="nucleotide sequence ID" value="NZ_JQBS01000018.1"/>
</dbReference>
<dbReference type="AlphaFoldDB" id="A0A0R2HZP5"/>
<organism evidence="1 2">
    <name type="scientific">Carnobacterium divergens DSM 20623</name>
    <dbReference type="NCBI Taxonomy" id="1449336"/>
    <lineage>
        <taxon>Bacteria</taxon>
        <taxon>Bacillati</taxon>
        <taxon>Bacillota</taxon>
        <taxon>Bacilli</taxon>
        <taxon>Lactobacillales</taxon>
        <taxon>Carnobacteriaceae</taxon>
        <taxon>Carnobacterium</taxon>
    </lineage>
</organism>
<evidence type="ECO:0000313" key="2">
    <source>
        <dbReference type="Proteomes" id="UP000051658"/>
    </source>
</evidence>
<evidence type="ECO:0000313" key="1">
    <source>
        <dbReference type="EMBL" id="KRN56742.1"/>
    </source>
</evidence>
<sequence length="83" mass="8775">MGHIASDSGAATNAISGIQSVEVNKGQQVSLGESNVSSMKTGTEVTNQLLPDLTNLIECVKEQGNKFPKIAELIAIEDSKIKF</sequence>
<protein>
    <recommendedName>
        <fullName evidence="3">LXG domain-containing protein</fullName>
    </recommendedName>
</protein>
<evidence type="ECO:0008006" key="3">
    <source>
        <dbReference type="Google" id="ProtNLM"/>
    </source>
</evidence>
<keyword evidence="2" id="KW-1185">Reference proteome</keyword>
<gene>
    <name evidence="1" type="ORF">IV74_GL000743</name>
</gene>
<dbReference type="PATRIC" id="fig|1449336.4.peg.760"/>
<proteinExistence type="predicted"/>
<comment type="caution">
    <text evidence="1">The sequence shown here is derived from an EMBL/GenBank/DDBJ whole genome shotgun (WGS) entry which is preliminary data.</text>
</comment>